<dbReference type="SUPFAM" id="SSF158235">
    <property type="entry name" value="SOCS box-like"/>
    <property type="match status" value="1"/>
</dbReference>
<comment type="caution">
    <text evidence="2">The sequence shown here is derived from an EMBL/GenBank/DDBJ whole genome shotgun (WGS) entry which is preliminary data.</text>
</comment>
<name>A0A4Y2R3Y5_ARAVE</name>
<dbReference type="CDD" id="cd03716">
    <property type="entry name" value="SOCS_ASB_like"/>
    <property type="match status" value="1"/>
</dbReference>
<protein>
    <recommendedName>
        <fullName evidence="1">SOCS box domain-containing protein</fullName>
    </recommendedName>
</protein>
<dbReference type="SMART" id="SM00969">
    <property type="entry name" value="SOCS_box"/>
    <property type="match status" value="1"/>
</dbReference>
<dbReference type="InterPro" id="IPR036036">
    <property type="entry name" value="SOCS_box-like_dom_sf"/>
</dbReference>
<keyword evidence="3" id="KW-1185">Reference proteome</keyword>
<dbReference type="InterPro" id="IPR001496">
    <property type="entry name" value="SOCS_box"/>
</dbReference>
<dbReference type="EMBL" id="BGPR01015711">
    <property type="protein sequence ID" value="GBN70323.1"/>
    <property type="molecule type" value="Genomic_DNA"/>
</dbReference>
<feature type="domain" description="SOCS box" evidence="1">
    <location>
        <begin position="129"/>
        <end position="170"/>
    </location>
</feature>
<accession>A0A4Y2R3Y5</accession>
<reference evidence="2 3" key="1">
    <citation type="journal article" date="2019" name="Sci. Rep.">
        <title>Orb-weaving spider Araneus ventricosus genome elucidates the spidroin gene catalogue.</title>
        <authorList>
            <person name="Kono N."/>
            <person name="Nakamura H."/>
            <person name="Ohtoshi R."/>
            <person name="Moran D.A.P."/>
            <person name="Shinohara A."/>
            <person name="Yoshida Y."/>
            <person name="Fujiwara M."/>
            <person name="Mori M."/>
            <person name="Tomita M."/>
            <person name="Arakawa K."/>
        </authorList>
    </citation>
    <scope>NUCLEOTIDE SEQUENCE [LARGE SCALE GENOMIC DNA]</scope>
</reference>
<evidence type="ECO:0000313" key="2">
    <source>
        <dbReference type="EMBL" id="GBN70323.1"/>
    </source>
</evidence>
<dbReference type="Pfam" id="PF07525">
    <property type="entry name" value="SOCS_box"/>
    <property type="match status" value="1"/>
</dbReference>
<dbReference type="Proteomes" id="UP000499080">
    <property type="component" value="Unassembled WGS sequence"/>
</dbReference>
<dbReference type="PROSITE" id="PS50225">
    <property type="entry name" value="SOCS"/>
    <property type="match status" value="1"/>
</dbReference>
<evidence type="ECO:0000259" key="1">
    <source>
        <dbReference type="PROSITE" id="PS50225"/>
    </source>
</evidence>
<gene>
    <name evidence="2" type="ORF">AVEN_206111_1</name>
</gene>
<dbReference type="AlphaFoldDB" id="A0A4Y2R3Y5"/>
<evidence type="ECO:0000313" key="3">
    <source>
        <dbReference type="Proteomes" id="UP000499080"/>
    </source>
</evidence>
<dbReference type="GO" id="GO:0035556">
    <property type="term" value="P:intracellular signal transduction"/>
    <property type="evidence" value="ECO:0007669"/>
    <property type="project" value="InterPro"/>
</dbReference>
<proteinExistence type="predicted"/>
<dbReference type="OrthoDB" id="6419934at2759"/>
<organism evidence="2 3">
    <name type="scientific">Araneus ventricosus</name>
    <name type="common">Orbweaver spider</name>
    <name type="synonym">Epeira ventricosa</name>
    <dbReference type="NCBI Taxonomy" id="182803"/>
    <lineage>
        <taxon>Eukaryota</taxon>
        <taxon>Metazoa</taxon>
        <taxon>Ecdysozoa</taxon>
        <taxon>Arthropoda</taxon>
        <taxon>Chelicerata</taxon>
        <taxon>Arachnida</taxon>
        <taxon>Araneae</taxon>
        <taxon>Araneomorphae</taxon>
        <taxon>Entelegynae</taxon>
        <taxon>Araneoidea</taxon>
        <taxon>Araneidae</taxon>
        <taxon>Araneus</taxon>
    </lineage>
</organism>
<dbReference type="Gene3D" id="1.10.750.20">
    <property type="entry name" value="SOCS box"/>
    <property type="match status" value="1"/>
</dbReference>
<sequence>MNSFYISEWNESRIQILAGLGSDSTKRIVGCWDNWDELSKPENLMSKLRLYRMLQIIFIFDIAICLGLSYPNCQVHASEALRLVWSSIPDYFLCLEEMTDAYGNVLSAKAITERYNFYKEAIRQTDICREPRSLSQYCRSVIRKILADKKLWLPDGIKQLKLPPRLESFLNLQRDNLHPENFQAS</sequence>